<dbReference type="Proteomes" id="UP000672657">
    <property type="component" value="Unassembled WGS sequence"/>
</dbReference>
<dbReference type="RefSeq" id="WP_211956635.1">
    <property type="nucleotide sequence ID" value="NZ_CAJPVI010000043.1"/>
</dbReference>
<evidence type="ECO:0000259" key="2">
    <source>
        <dbReference type="Pfam" id="PF07859"/>
    </source>
</evidence>
<accession>A0ABN7Q9I1</accession>
<dbReference type="EMBL" id="CAJPVI010000043">
    <property type="protein sequence ID" value="CAG2157970.1"/>
    <property type="molecule type" value="Genomic_DNA"/>
</dbReference>
<proteinExistence type="predicted"/>
<dbReference type="EC" id="3.1.1.-" evidence="3"/>
<reference evidence="3 4" key="1">
    <citation type="submission" date="2021-03" db="EMBL/GenBank/DDBJ databases">
        <authorList>
            <person name="Peeters C."/>
        </authorList>
    </citation>
    <scope>NUCLEOTIDE SEQUENCE [LARGE SCALE GENOMIC DNA]</scope>
    <source>
        <strain evidence="3 4">LMG 26411</strain>
    </source>
</reference>
<evidence type="ECO:0000313" key="4">
    <source>
        <dbReference type="Proteomes" id="UP000672657"/>
    </source>
</evidence>
<gene>
    <name evidence="3" type="primary">aes_3</name>
    <name evidence="3" type="ORF">LMG26411_05783</name>
</gene>
<dbReference type="Gene3D" id="3.40.50.1820">
    <property type="entry name" value="alpha/beta hydrolase"/>
    <property type="match status" value="1"/>
</dbReference>
<organism evidence="3 4">
    <name type="scientific">Cupriavidus numazuensis</name>
    <dbReference type="NCBI Taxonomy" id="221992"/>
    <lineage>
        <taxon>Bacteria</taxon>
        <taxon>Pseudomonadati</taxon>
        <taxon>Pseudomonadota</taxon>
        <taxon>Betaproteobacteria</taxon>
        <taxon>Burkholderiales</taxon>
        <taxon>Burkholderiaceae</taxon>
        <taxon>Cupriavidus</taxon>
    </lineage>
</organism>
<keyword evidence="1 3" id="KW-0378">Hydrolase</keyword>
<dbReference type="PANTHER" id="PTHR48081:SF8">
    <property type="entry name" value="ALPHA_BETA HYDROLASE FOLD-3 DOMAIN-CONTAINING PROTEIN-RELATED"/>
    <property type="match status" value="1"/>
</dbReference>
<keyword evidence="4" id="KW-1185">Reference proteome</keyword>
<dbReference type="GO" id="GO:0016787">
    <property type="term" value="F:hydrolase activity"/>
    <property type="evidence" value="ECO:0007669"/>
    <property type="project" value="UniProtKB-KW"/>
</dbReference>
<dbReference type="SUPFAM" id="SSF53474">
    <property type="entry name" value="alpha/beta-Hydrolases"/>
    <property type="match status" value="1"/>
</dbReference>
<dbReference type="PANTHER" id="PTHR48081">
    <property type="entry name" value="AB HYDROLASE SUPERFAMILY PROTEIN C4A8.06C"/>
    <property type="match status" value="1"/>
</dbReference>
<feature type="domain" description="Alpha/beta hydrolase fold-3" evidence="2">
    <location>
        <begin position="80"/>
        <end position="286"/>
    </location>
</feature>
<dbReference type="InterPro" id="IPR029058">
    <property type="entry name" value="AB_hydrolase_fold"/>
</dbReference>
<dbReference type="InterPro" id="IPR013094">
    <property type="entry name" value="AB_hydrolase_3"/>
</dbReference>
<comment type="caution">
    <text evidence="3">The sequence shown here is derived from an EMBL/GenBank/DDBJ whole genome shotgun (WGS) entry which is preliminary data.</text>
</comment>
<evidence type="ECO:0000256" key="1">
    <source>
        <dbReference type="ARBA" id="ARBA00022801"/>
    </source>
</evidence>
<evidence type="ECO:0000313" key="3">
    <source>
        <dbReference type="EMBL" id="CAG2157970.1"/>
    </source>
</evidence>
<protein>
    <submittedName>
        <fullName evidence="3">Acetyl esterase</fullName>
        <ecNumber evidence="3">3.1.1.-</ecNumber>
    </submittedName>
</protein>
<dbReference type="Pfam" id="PF07859">
    <property type="entry name" value="Abhydrolase_3"/>
    <property type="match status" value="1"/>
</dbReference>
<sequence length="318" mass="33801">MPLHPDLEAFLELANADAGSRPRMSAMTPAQARAAYDAATEVLDIPGAPVPAIDLTLPARDGTLLRARLYRGAEALAPVLLYFHGGGYVLGGLDSHDSLCRDLARHGGCAVLAVDYRRAPEHRFPTAFHDAGDALAWLRTHGAAQGLDPLRVAVGGDSVGGTLAAALCLAERDAGRAQPCLQLLLYPCTAAWQDSDSHRRLAQGHLLEADTLQWMFAQYLGSDAERQDWRFAPLLAASLAGLAPACVVLAEFDPLLDEGRAYAARLAEAGVPVDLRVYAGMVHDFARLGGVTTEADRLRRELGQVLARAFGTPLAVAA</sequence>
<dbReference type="InterPro" id="IPR050300">
    <property type="entry name" value="GDXG_lipolytic_enzyme"/>
</dbReference>
<name>A0ABN7Q9I1_9BURK</name>